<dbReference type="AlphaFoldDB" id="B6FZR1"/>
<dbReference type="HOGENOM" id="CLU_099453_2_0_9"/>
<name>B6FZR1_PEPHT</name>
<dbReference type="eggNOG" id="COG1247">
    <property type="taxonomic scope" value="Bacteria"/>
</dbReference>
<dbReference type="OrthoDB" id="9775557at2"/>
<dbReference type="PROSITE" id="PS51186">
    <property type="entry name" value="GNAT"/>
    <property type="match status" value="1"/>
</dbReference>
<proteinExistence type="predicted"/>
<organism evidence="2 3">
    <name type="scientific">Peptacetobacter hiranonis (strain DSM 13275 / JCM 10541 / KCTC 15199 / TO-931)</name>
    <name type="common">Clostridium hiranonis</name>
    <dbReference type="NCBI Taxonomy" id="500633"/>
    <lineage>
        <taxon>Bacteria</taxon>
        <taxon>Bacillati</taxon>
        <taxon>Bacillota</taxon>
        <taxon>Clostridia</taxon>
        <taxon>Peptostreptococcales</taxon>
        <taxon>Peptostreptococcaceae</taxon>
        <taxon>Peptacetobacter</taxon>
    </lineage>
</organism>
<protein>
    <submittedName>
        <fullName evidence="2">Acetyltransferase, GNAT family</fullName>
    </submittedName>
</protein>
<dbReference type="EMBL" id="ABWP01000058">
    <property type="protein sequence ID" value="EEA85005.1"/>
    <property type="molecule type" value="Genomic_DNA"/>
</dbReference>
<evidence type="ECO:0000313" key="2">
    <source>
        <dbReference type="EMBL" id="EEA85005.1"/>
    </source>
</evidence>
<dbReference type="Pfam" id="PF00583">
    <property type="entry name" value="Acetyltransf_1"/>
    <property type="match status" value="1"/>
</dbReference>
<dbReference type="InterPro" id="IPR016181">
    <property type="entry name" value="Acyl_CoA_acyltransferase"/>
</dbReference>
<evidence type="ECO:0000313" key="3">
    <source>
        <dbReference type="Proteomes" id="UP000003178"/>
    </source>
</evidence>
<dbReference type="CDD" id="cd04301">
    <property type="entry name" value="NAT_SF"/>
    <property type="match status" value="1"/>
</dbReference>
<reference evidence="2 3" key="2">
    <citation type="submission" date="2008-10" db="EMBL/GenBank/DDBJ databases">
        <title>Draft genome sequence of Clostridium hiranonis (DSM 13275).</title>
        <authorList>
            <person name="Sudarsanam P."/>
            <person name="Ley R."/>
            <person name="Guruge J."/>
            <person name="Turnbaugh P.J."/>
            <person name="Mahowald M."/>
            <person name="Liep D."/>
            <person name="Gordon J."/>
        </authorList>
    </citation>
    <scope>NUCLEOTIDE SEQUENCE [LARGE SCALE GENOMIC DNA]</scope>
    <source>
        <strain evidence="2 3">DSM 13275</strain>
    </source>
</reference>
<dbReference type="SUPFAM" id="SSF55729">
    <property type="entry name" value="Acyl-CoA N-acyltransferases (Nat)"/>
    <property type="match status" value="1"/>
</dbReference>
<dbReference type="Gene3D" id="3.40.630.30">
    <property type="match status" value="1"/>
</dbReference>
<feature type="domain" description="N-acetyltransferase" evidence="1">
    <location>
        <begin position="4"/>
        <end position="159"/>
    </location>
</feature>
<gene>
    <name evidence="2" type="ORF">CLOHIR_01365</name>
</gene>
<dbReference type="InterPro" id="IPR000182">
    <property type="entry name" value="GNAT_dom"/>
</dbReference>
<dbReference type="GO" id="GO:0016747">
    <property type="term" value="F:acyltransferase activity, transferring groups other than amino-acyl groups"/>
    <property type="evidence" value="ECO:0007669"/>
    <property type="project" value="InterPro"/>
</dbReference>
<dbReference type="RefSeq" id="WP_006440286.1">
    <property type="nucleotide sequence ID" value="NZ_DS995356.1"/>
</dbReference>
<sequence length="159" mass="18606">MDNYKLDTITEIDIDKILDIYNSNTHFLENHMGITEVSREFITNEIKEMKNIGFNSLVIKDCRSNIIGICDFKISEEVYLSLLMIDANQQGKGLGSIVYNQLEKLFKENHANKVRIDVVYNYDHNAVDFWKKQGFIPCEKIKLEWNGYKTNAIKMLKFI</sequence>
<reference evidence="2 3" key="1">
    <citation type="submission" date="2008-09" db="EMBL/GenBank/DDBJ databases">
        <authorList>
            <person name="Fulton L."/>
            <person name="Clifton S."/>
            <person name="Fulton B."/>
            <person name="Xu J."/>
            <person name="Minx P."/>
            <person name="Pepin K.H."/>
            <person name="Johnson M."/>
            <person name="Thiruvilangam P."/>
            <person name="Bhonagiri V."/>
            <person name="Nash W.E."/>
            <person name="Mardis E.R."/>
            <person name="Wilson R.K."/>
        </authorList>
    </citation>
    <scope>NUCLEOTIDE SEQUENCE [LARGE SCALE GENOMIC DNA]</scope>
    <source>
        <strain evidence="2 3">DSM 13275</strain>
    </source>
</reference>
<keyword evidence="3" id="KW-1185">Reference proteome</keyword>
<evidence type="ECO:0000259" key="1">
    <source>
        <dbReference type="PROSITE" id="PS51186"/>
    </source>
</evidence>
<comment type="caution">
    <text evidence="2">The sequence shown here is derived from an EMBL/GenBank/DDBJ whole genome shotgun (WGS) entry which is preliminary data.</text>
</comment>
<keyword evidence="2" id="KW-0808">Transferase</keyword>
<dbReference type="Proteomes" id="UP000003178">
    <property type="component" value="Unassembled WGS sequence"/>
</dbReference>
<accession>B6FZR1</accession>